<accession>A0A160T276</accession>
<dbReference type="EMBL" id="LN890655">
    <property type="protein sequence ID" value="CUS03754.2"/>
    <property type="molecule type" value="Genomic_DNA"/>
</dbReference>
<evidence type="ECO:0000313" key="6">
    <source>
        <dbReference type="Proteomes" id="UP000215027"/>
    </source>
</evidence>
<dbReference type="Pfam" id="PF00676">
    <property type="entry name" value="E1_dh"/>
    <property type="match status" value="1"/>
</dbReference>
<dbReference type="Gene3D" id="3.40.50.970">
    <property type="match status" value="1"/>
</dbReference>
<dbReference type="CDD" id="cd02000">
    <property type="entry name" value="TPP_E1_PDC_ADC_BCADC"/>
    <property type="match status" value="1"/>
</dbReference>
<dbReference type="GO" id="GO:0006086">
    <property type="term" value="P:pyruvate decarboxylation to acetyl-CoA"/>
    <property type="evidence" value="ECO:0007669"/>
    <property type="project" value="TreeGrafter"/>
</dbReference>
<reference evidence="5" key="1">
    <citation type="submission" date="2016-01" db="EMBL/GenBank/DDBJ databases">
        <authorList>
            <person name="Mcilroy J.S."/>
            <person name="Karst M S."/>
            <person name="Albertsen M."/>
        </authorList>
    </citation>
    <scope>NUCLEOTIDE SEQUENCE</scope>
    <source>
        <strain evidence="5">Cfx-K</strain>
    </source>
</reference>
<dbReference type="InterPro" id="IPR029061">
    <property type="entry name" value="THDP-binding"/>
</dbReference>
<evidence type="ECO:0000256" key="1">
    <source>
        <dbReference type="ARBA" id="ARBA00001964"/>
    </source>
</evidence>
<feature type="domain" description="Dehydrogenase E1 component" evidence="4">
    <location>
        <begin position="36"/>
        <end position="329"/>
    </location>
</feature>
<sequence>MMQMNEKTAPGSDAAEVNVAGILDEIGPELAREMLYRMMLTRAFEEKALELYSLGQVHGTMHLSIGQEATAAGANFALTNNDYLINTHRGHGHMLCWGSDVDRMMAEFLGREAGFCRGRGGSMHIADVERNNLGANGIVGGGLPISVGVGLSIKFRRTDQVCLTIFGDGAANEGAFHEALNMASIWDLPIIYLCENNQYAMSMSVKRAFNIERISRRACAYGIVGVTVDGNDPLAVYQAVSEAKARAQAGDGPTLIESLTYRWKGHSKSDREAYRTREEVKEWQGRDPIPLFAGVLGLPPAEIDALQARASARIEEAVTFAKNSPEPELSSIMEGVYA</sequence>
<keyword evidence="2 5" id="KW-0560">Oxidoreductase</keyword>
<organism evidence="5 6">
    <name type="scientific">Candidatus Promineifilum breve</name>
    <dbReference type="NCBI Taxonomy" id="1806508"/>
    <lineage>
        <taxon>Bacteria</taxon>
        <taxon>Bacillati</taxon>
        <taxon>Chloroflexota</taxon>
        <taxon>Ardenticatenia</taxon>
        <taxon>Candidatus Promineifilales</taxon>
        <taxon>Candidatus Promineifilaceae</taxon>
        <taxon>Candidatus Promineifilum</taxon>
    </lineage>
</organism>
<dbReference type="InterPro" id="IPR001017">
    <property type="entry name" value="DH_E1"/>
</dbReference>
<name>A0A160T276_9CHLR</name>
<dbReference type="GO" id="GO:0004739">
    <property type="term" value="F:pyruvate dehydrogenase (acetyl-transferring) activity"/>
    <property type="evidence" value="ECO:0007669"/>
    <property type="project" value="TreeGrafter"/>
</dbReference>
<dbReference type="AlphaFoldDB" id="A0A160T276"/>
<dbReference type="InterPro" id="IPR050642">
    <property type="entry name" value="PDH_E1_Alpha_Subunit"/>
</dbReference>
<dbReference type="PANTHER" id="PTHR11516">
    <property type="entry name" value="PYRUVATE DEHYDROGENASE E1 COMPONENT, ALPHA SUBUNIT BACTERIAL AND ORGANELLAR"/>
    <property type="match status" value="1"/>
</dbReference>
<evidence type="ECO:0000256" key="2">
    <source>
        <dbReference type="ARBA" id="ARBA00023002"/>
    </source>
</evidence>
<evidence type="ECO:0000313" key="5">
    <source>
        <dbReference type="EMBL" id="CUS03754.2"/>
    </source>
</evidence>
<dbReference type="EC" id="1.1.1.-" evidence="5"/>
<keyword evidence="6" id="KW-1185">Reference proteome</keyword>
<dbReference type="KEGG" id="pbf:CFX0092_A1876"/>
<proteinExistence type="predicted"/>
<evidence type="ECO:0000256" key="3">
    <source>
        <dbReference type="ARBA" id="ARBA00023052"/>
    </source>
</evidence>
<dbReference type="SUPFAM" id="SSF52518">
    <property type="entry name" value="Thiamin diphosphate-binding fold (THDP-binding)"/>
    <property type="match status" value="1"/>
</dbReference>
<evidence type="ECO:0000259" key="4">
    <source>
        <dbReference type="Pfam" id="PF00676"/>
    </source>
</evidence>
<keyword evidence="3" id="KW-0786">Thiamine pyrophosphate</keyword>
<protein>
    <submittedName>
        <fullName evidence="5">Acetoin:2,6-dichlorophenolindophenol oxidoreductase subunit alpha</fullName>
        <ecNumber evidence="5">1.1.1.-</ecNumber>
    </submittedName>
</protein>
<dbReference type="PANTHER" id="PTHR11516:SF60">
    <property type="entry name" value="PYRUVATE DEHYDROGENASE E1 COMPONENT SUBUNIT ALPHA"/>
    <property type="match status" value="1"/>
</dbReference>
<dbReference type="Proteomes" id="UP000215027">
    <property type="component" value="Chromosome I"/>
</dbReference>
<comment type="cofactor">
    <cofactor evidence="1">
        <name>thiamine diphosphate</name>
        <dbReference type="ChEBI" id="CHEBI:58937"/>
    </cofactor>
</comment>
<gene>
    <name evidence="5" type="primary">acoA</name>
    <name evidence="5" type="ORF">CFX0092_A1876</name>
</gene>